<reference evidence="1 2" key="1">
    <citation type="submission" date="2022-12" db="EMBL/GenBank/DDBJ databases">
        <title>Chromosome-level genome assembly of true bugs.</title>
        <authorList>
            <person name="Ma L."/>
            <person name="Li H."/>
        </authorList>
    </citation>
    <scope>NUCLEOTIDE SEQUENCE [LARGE SCALE GENOMIC DNA]</scope>
    <source>
        <strain evidence="1">Lab_2022b</strain>
    </source>
</reference>
<evidence type="ECO:0000313" key="1">
    <source>
        <dbReference type="EMBL" id="KAK9501975.1"/>
    </source>
</evidence>
<evidence type="ECO:0000313" key="2">
    <source>
        <dbReference type="Proteomes" id="UP001461498"/>
    </source>
</evidence>
<dbReference type="Proteomes" id="UP001461498">
    <property type="component" value="Unassembled WGS sequence"/>
</dbReference>
<keyword evidence="2" id="KW-1185">Reference proteome</keyword>
<organism evidence="1 2">
    <name type="scientific">Rhynocoris fuscipes</name>
    <dbReference type="NCBI Taxonomy" id="488301"/>
    <lineage>
        <taxon>Eukaryota</taxon>
        <taxon>Metazoa</taxon>
        <taxon>Ecdysozoa</taxon>
        <taxon>Arthropoda</taxon>
        <taxon>Hexapoda</taxon>
        <taxon>Insecta</taxon>
        <taxon>Pterygota</taxon>
        <taxon>Neoptera</taxon>
        <taxon>Paraneoptera</taxon>
        <taxon>Hemiptera</taxon>
        <taxon>Heteroptera</taxon>
        <taxon>Panheteroptera</taxon>
        <taxon>Cimicomorpha</taxon>
        <taxon>Reduviidae</taxon>
        <taxon>Harpactorinae</taxon>
        <taxon>Harpactorini</taxon>
        <taxon>Rhynocoris</taxon>
    </lineage>
</organism>
<proteinExistence type="predicted"/>
<comment type="caution">
    <text evidence="1">The sequence shown here is derived from an EMBL/GenBank/DDBJ whole genome shotgun (WGS) entry which is preliminary data.</text>
</comment>
<gene>
    <name evidence="1" type="ORF">O3M35_012593</name>
</gene>
<sequence length="68" mass="7988">MAARPSVTNTFWVERWNCGQSCGSTKAQFISLKSEDLFPESPGIKRNLQHQPVRFIKFKIRRFITWES</sequence>
<dbReference type="AlphaFoldDB" id="A0AAW1D0V8"/>
<accession>A0AAW1D0V8</accession>
<name>A0AAW1D0V8_9HEMI</name>
<dbReference type="EMBL" id="JAPXFL010000009">
    <property type="protein sequence ID" value="KAK9501975.1"/>
    <property type="molecule type" value="Genomic_DNA"/>
</dbReference>
<protein>
    <submittedName>
        <fullName evidence="1">Uncharacterized protein</fullName>
    </submittedName>
</protein>